<dbReference type="STRING" id="641025.SAMN05421507_14118"/>
<dbReference type="Proteomes" id="UP000199691">
    <property type="component" value="Unassembled WGS sequence"/>
</dbReference>
<dbReference type="PANTHER" id="PTHR23517:SF2">
    <property type="entry name" value="MULTIDRUG RESISTANCE PROTEIN MDTH"/>
    <property type="match status" value="1"/>
</dbReference>
<dbReference type="PANTHER" id="PTHR23517">
    <property type="entry name" value="RESISTANCE PROTEIN MDTM, PUTATIVE-RELATED-RELATED"/>
    <property type="match status" value="1"/>
</dbReference>
<feature type="transmembrane region" description="Helical" evidence="7">
    <location>
        <begin position="368"/>
        <end position="387"/>
    </location>
</feature>
<evidence type="ECO:0000259" key="8">
    <source>
        <dbReference type="PROSITE" id="PS50850"/>
    </source>
</evidence>
<dbReference type="SUPFAM" id="SSF103473">
    <property type="entry name" value="MFS general substrate transporter"/>
    <property type="match status" value="1"/>
</dbReference>
<evidence type="ECO:0000256" key="4">
    <source>
        <dbReference type="ARBA" id="ARBA00022692"/>
    </source>
</evidence>
<keyword evidence="10" id="KW-1185">Reference proteome</keyword>
<dbReference type="InterPro" id="IPR011701">
    <property type="entry name" value="MFS"/>
</dbReference>
<keyword evidence="4 7" id="KW-0812">Transmembrane</keyword>
<gene>
    <name evidence="9" type="ORF">SAMN05421507_14118</name>
</gene>
<evidence type="ECO:0000256" key="5">
    <source>
        <dbReference type="ARBA" id="ARBA00022989"/>
    </source>
</evidence>
<dbReference type="Pfam" id="PF07690">
    <property type="entry name" value="MFS_1"/>
    <property type="match status" value="1"/>
</dbReference>
<protein>
    <submittedName>
        <fullName evidence="9">Na+/melibiose symporter</fullName>
    </submittedName>
</protein>
<keyword evidence="6 7" id="KW-0472">Membrane</keyword>
<dbReference type="RefSeq" id="WP_090105597.1">
    <property type="nucleotide sequence ID" value="NZ_FNIX01000041.1"/>
</dbReference>
<evidence type="ECO:0000256" key="7">
    <source>
        <dbReference type="SAM" id="Phobius"/>
    </source>
</evidence>
<feature type="transmembrane region" description="Helical" evidence="7">
    <location>
        <begin position="162"/>
        <end position="181"/>
    </location>
</feature>
<dbReference type="PROSITE" id="PS50850">
    <property type="entry name" value="MFS"/>
    <property type="match status" value="1"/>
</dbReference>
<reference evidence="10" key="1">
    <citation type="submission" date="2016-10" db="EMBL/GenBank/DDBJ databases">
        <authorList>
            <person name="Varghese N."/>
            <person name="Submissions S."/>
        </authorList>
    </citation>
    <scope>NUCLEOTIDE SEQUENCE [LARGE SCALE GENOMIC DNA]</scope>
    <source>
        <strain evidence="10">CGMCC 4.6609</strain>
    </source>
</reference>
<sequence>MNGWRTRYLTGMVVDATGAGMYLPLSLLYFHHVTGLPIERVGVLMTAGALFALVGNPIAGVLVDRFGARAVVVGGYLLRAFGFGLYPFVDSALGMFLAVALVAVGDGSFSPSIQSLVADIARGAERDKLLAAQRSLRNAGLGAGGLVAAGALTLGSDTAYQAIVLGTGLAFVLAAVIVGSIRYRPAAPRVRTPARGGYRTVLANRPFMILTALNVPVAFGYMVLAVALPVYITTQLGAPTSLVGTLYAVNTIGIALLQIPVTRYLVRYQRTRTTAAGAVVIGVSFVVFAALGVVSSSTAVLLVGAFVATALFTLGELMHGATASALVSSAAPAETRGRHLSVYQFSWAIPTALAPAVLTWLMTFSATGMWLVLAAGVTASALALVRLEPRLPQEAVRIAVPVPQPA</sequence>
<feature type="domain" description="Major facilitator superfamily (MFS) profile" evidence="8">
    <location>
        <begin position="1"/>
        <end position="392"/>
    </location>
</feature>
<dbReference type="InterPro" id="IPR050171">
    <property type="entry name" value="MFS_Transporters"/>
</dbReference>
<dbReference type="EMBL" id="FNIX01000041">
    <property type="protein sequence ID" value="SDP98576.1"/>
    <property type="molecule type" value="Genomic_DNA"/>
</dbReference>
<keyword evidence="5 7" id="KW-1133">Transmembrane helix</keyword>
<feature type="transmembrane region" description="Helical" evidence="7">
    <location>
        <begin position="244"/>
        <end position="266"/>
    </location>
</feature>
<name>A0A1H0X7Y4_9PSEU</name>
<dbReference type="GO" id="GO:0005886">
    <property type="term" value="C:plasma membrane"/>
    <property type="evidence" value="ECO:0007669"/>
    <property type="project" value="UniProtKB-SubCell"/>
</dbReference>
<keyword evidence="3" id="KW-1003">Cell membrane</keyword>
<evidence type="ECO:0000313" key="9">
    <source>
        <dbReference type="EMBL" id="SDP98576.1"/>
    </source>
</evidence>
<dbReference type="AlphaFoldDB" id="A0A1H0X7Y4"/>
<comment type="subcellular location">
    <subcellularLocation>
        <location evidence="1">Cell membrane</location>
        <topology evidence="1">Multi-pass membrane protein</topology>
    </subcellularLocation>
</comment>
<dbReference type="GO" id="GO:0022857">
    <property type="term" value="F:transmembrane transporter activity"/>
    <property type="evidence" value="ECO:0007669"/>
    <property type="project" value="InterPro"/>
</dbReference>
<feature type="transmembrane region" description="Helical" evidence="7">
    <location>
        <begin position="299"/>
        <end position="319"/>
    </location>
</feature>
<evidence type="ECO:0000256" key="2">
    <source>
        <dbReference type="ARBA" id="ARBA00022448"/>
    </source>
</evidence>
<organism evidence="9 10">
    <name type="scientific">Lentzea jiangxiensis</name>
    <dbReference type="NCBI Taxonomy" id="641025"/>
    <lineage>
        <taxon>Bacteria</taxon>
        <taxon>Bacillati</taxon>
        <taxon>Actinomycetota</taxon>
        <taxon>Actinomycetes</taxon>
        <taxon>Pseudonocardiales</taxon>
        <taxon>Pseudonocardiaceae</taxon>
        <taxon>Lentzea</taxon>
    </lineage>
</organism>
<evidence type="ECO:0000256" key="3">
    <source>
        <dbReference type="ARBA" id="ARBA00022475"/>
    </source>
</evidence>
<feature type="transmembrane region" description="Helical" evidence="7">
    <location>
        <begin position="12"/>
        <end position="30"/>
    </location>
</feature>
<proteinExistence type="predicted"/>
<evidence type="ECO:0000256" key="1">
    <source>
        <dbReference type="ARBA" id="ARBA00004651"/>
    </source>
</evidence>
<dbReference type="InterPro" id="IPR036259">
    <property type="entry name" value="MFS_trans_sf"/>
</dbReference>
<accession>A0A1H0X7Y4</accession>
<dbReference type="InterPro" id="IPR020846">
    <property type="entry name" value="MFS_dom"/>
</dbReference>
<feature type="transmembrane region" description="Helical" evidence="7">
    <location>
        <begin position="42"/>
        <end position="63"/>
    </location>
</feature>
<keyword evidence="2" id="KW-0813">Transport</keyword>
<evidence type="ECO:0000256" key="6">
    <source>
        <dbReference type="ARBA" id="ARBA00023136"/>
    </source>
</evidence>
<dbReference type="OrthoDB" id="4109786at2"/>
<feature type="transmembrane region" description="Helical" evidence="7">
    <location>
        <begin position="340"/>
        <end position="362"/>
    </location>
</feature>
<feature type="transmembrane region" description="Helical" evidence="7">
    <location>
        <begin position="207"/>
        <end position="232"/>
    </location>
</feature>
<feature type="transmembrane region" description="Helical" evidence="7">
    <location>
        <begin position="273"/>
        <end position="293"/>
    </location>
</feature>
<evidence type="ECO:0000313" key="10">
    <source>
        <dbReference type="Proteomes" id="UP000199691"/>
    </source>
</evidence>
<dbReference type="Gene3D" id="1.20.1250.20">
    <property type="entry name" value="MFS general substrate transporter like domains"/>
    <property type="match status" value="1"/>
</dbReference>